<protein>
    <submittedName>
        <fullName evidence="2">Uncharacterized protein</fullName>
    </submittedName>
</protein>
<evidence type="ECO:0000313" key="2">
    <source>
        <dbReference type="EMBL" id="KAG8448593.1"/>
    </source>
</evidence>
<keyword evidence="1" id="KW-0472">Membrane</keyword>
<comment type="caution">
    <text evidence="2">The sequence shown here is derived from an EMBL/GenBank/DDBJ whole genome shotgun (WGS) entry which is preliminary data.</text>
</comment>
<gene>
    <name evidence="2" type="ORF">GDO86_015620</name>
</gene>
<evidence type="ECO:0000313" key="3">
    <source>
        <dbReference type="Proteomes" id="UP000812440"/>
    </source>
</evidence>
<keyword evidence="1" id="KW-0812">Transmembrane</keyword>
<dbReference type="Proteomes" id="UP000812440">
    <property type="component" value="Chromosome 8_10"/>
</dbReference>
<dbReference type="EMBL" id="JAACNH010000003">
    <property type="protein sequence ID" value="KAG8448593.1"/>
    <property type="molecule type" value="Genomic_DNA"/>
</dbReference>
<keyword evidence="3" id="KW-1185">Reference proteome</keyword>
<name>A0A8T2JY25_9PIPI</name>
<dbReference type="AlphaFoldDB" id="A0A8T2JY25"/>
<sequence length="83" mass="9898">MAQKLAQIEELYFILGTHLNTPKRLLCINVFWDYVECQLEVYCIILCCIGYVILLFYCLCLINHLSIKCFCKFILKYNTRLLH</sequence>
<evidence type="ECO:0000256" key="1">
    <source>
        <dbReference type="SAM" id="Phobius"/>
    </source>
</evidence>
<reference evidence="2" key="1">
    <citation type="thesis" date="2020" institute="ProQuest LLC" country="789 East Eisenhower Parkway, Ann Arbor, MI, USA">
        <title>Comparative Genomics and Chromosome Evolution.</title>
        <authorList>
            <person name="Mudd A.B."/>
        </authorList>
    </citation>
    <scope>NUCLEOTIDE SEQUENCE</scope>
    <source>
        <strain evidence="2">Female2</strain>
        <tissue evidence="2">Blood</tissue>
    </source>
</reference>
<feature type="transmembrane region" description="Helical" evidence="1">
    <location>
        <begin position="39"/>
        <end position="62"/>
    </location>
</feature>
<accession>A0A8T2JY25</accession>
<keyword evidence="1" id="KW-1133">Transmembrane helix</keyword>
<proteinExistence type="predicted"/>
<organism evidence="2 3">
    <name type="scientific">Hymenochirus boettgeri</name>
    <name type="common">Congo dwarf clawed frog</name>
    <dbReference type="NCBI Taxonomy" id="247094"/>
    <lineage>
        <taxon>Eukaryota</taxon>
        <taxon>Metazoa</taxon>
        <taxon>Chordata</taxon>
        <taxon>Craniata</taxon>
        <taxon>Vertebrata</taxon>
        <taxon>Euteleostomi</taxon>
        <taxon>Amphibia</taxon>
        <taxon>Batrachia</taxon>
        <taxon>Anura</taxon>
        <taxon>Pipoidea</taxon>
        <taxon>Pipidae</taxon>
        <taxon>Pipinae</taxon>
        <taxon>Hymenochirus</taxon>
    </lineage>
</organism>